<comment type="subcellular location">
    <subcellularLocation>
        <location evidence="1 13">Cytoplasm</location>
    </subcellularLocation>
</comment>
<keyword evidence="8 13" id="KW-0548">Nucleotidyltransferase</keyword>
<dbReference type="Pfam" id="PF03481">
    <property type="entry name" value="Sua5_C"/>
    <property type="match status" value="1"/>
</dbReference>
<keyword evidence="9 13" id="KW-0547">Nucleotide-binding</keyword>
<gene>
    <name evidence="15" type="ORF">ACFFUU_00245</name>
</gene>
<evidence type="ECO:0000256" key="11">
    <source>
        <dbReference type="ARBA" id="ARBA00029774"/>
    </source>
</evidence>
<proteinExistence type="inferred from homology"/>
<dbReference type="InterPro" id="IPR017945">
    <property type="entry name" value="DHBP_synth_RibB-like_a/b_dom"/>
</dbReference>
<dbReference type="PROSITE" id="PS51163">
    <property type="entry name" value="YRDC"/>
    <property type="match status" value="1"/>
</dbReference>
<evidence type="ECO:0000313" key="16">
    <source>
        <dbReference type="Proteomes" id="UP001589576"/>
    </source>
</evidence>
<reference evidence="15 16" key="1">
    <citation type="submission" date="2024-09" db="EMBL/GenBank/DDBJ databases">
        <authorList>
            <person name="Sun Q."/>
            <person name="Mori K."/>
        </authorList>
    </citation>
    <scope>NUCLEOTIDE SEQUENCE [LARGE SCALE GENOMIC DNA]</scope>
    <source>
        <strain evidence="15 16">CECT 8460</strain>
    </source>
</reference>
<evidence type="ECO:0000256" key="13">
    <source>
        <dbReference type="PIRNR" id="PIRNR004930"/>
    </source>
</evidence>
<dbReference type="InterPro" id="IPR010923">
    <property type="entry name" value="T(6)A37_SUA5"/>
</dbReference>
<dbReference type="GO" id="GO:0061710">
    <property type="term" value="F:L-threonylcarbamoyladenylate synthase"/>
    <property type="evidence" value="ECO:0007669"/>
    <property type="project" value="UniProtKB-EC"/>
</dbReference>
<evidence type="ECO:0000256" key="1">
    <source>
        <dbReference type="ARBA" id="ARBA00004496"/>
    </source>
</evidence>
<keyword evidence="10 13" id="KW-0067">ATP-binding</keyword>
<dbReference type="InterPro" id="IPR006070">
    <property type="entry name" value="Sua5-like_dom"/>
</dbReference>
<dbReference type="Pfam" id="PF01300">
    <property type="entry name" value="Sua5_yciO_yrdC"/>
    <property type="match status" value="1"/>
</dbReference>
<dbReference type="PANTHER" id="PTHR17490">
    <property type="entry name" value="SUA5"/>
    <property type="match status" value="1"/>
</dbReference>
<evidence type="ECO:0000256" key="3">
    <source>
        <dbReference type="ARBA" id="ARBA00012584"/>
    </source>
</evidence>
<evidence type="ECO:0000313" key="15">
    <source>
        <dbReference type="EMBL" id="MFB9088021.1"/>
    </source>
</evidence>
<evidence type="ECO:0000256" key="10">
    <source>
        <dbReference type="ARBA" id="ARBA00022840"/>
    </source>
</evidence>
<dbReference type="InterPro" id="IPR038385">
    <property type="entry name" value="Sua5/YwlC_C"/>
</dbReference>
<evidence type="ECO:0000256" key="9">
    <source>
        <dbReference type="ARBA" id="ARBA00022741"/>
    </source>
</evidence>
<evidence type="ECO:0000256" key="7">
    <source>
        <dbReference type="ARBA" id="ARBA00022694"/>
    </source>
</evidence>
<comment type="caution">
    <text evidence="15">The sequence shown here is derived from an EMBL/GenBank/DDBJ whole genome shotgun (WGS) entry which is preliminary data.</text>
</comment>
<comment type="similarity">
    <text evidence="2 13">Belongs to the SUA5 family.</text>
</comment>
<sequence>MKEEIKKAAIILNEGKVVAIPTETVYGLAANAFNDTAVRQIFEIKQRPSFNPLIVHIKSIDYLEKVSENIPAKAWLLAKKFWPGALTLVLPKKEIIPNIVTAGKDTVGVRVPSHPIALMLLEQLDFPLAAPSANPFGSISPTSAEHVQKQLGNKVPFILDGGNCEKGIESTIIGFENDAPILYRLGSIAIEEIENEIGPITIKNIEEQHPSAPGMIKRHYAPKTVTIVTKNINDAVHFYNGKRIGLLLFNSKNTDESIIHQEILSISGDLKEAASHLYAALHRLDALNLDVIIAEDFPENELGRSINDRLKRASELKNTKNILN</sequence>
<dbReference type="Proteomes" id="UP001589576">
    <property type="component" value="Unassembled WGS sequence"/>
</dbReference>
<evidence type="ECO:0000259" key="14">
    <source>
        <dbReference type="PROSITE" id="PS51163"/>
    </source>
</evidence>
<dbReference type="Gene3D" id="3.40.50.11030">
    <property type="entry name" value="Threonylcarbamoyl-AMP synthase, C-terminal domain"/>
    <property type="match status" value="1"/>
</dbReference>
<evidence type="ECO:0000256" key="8">
    <source>
        <dbReference type="ARBA" id="ARBA00022695"/>
    </source>
</evidence>
<organism evidence="15 16">
    <name type="scientific">Flavobacterium paronense</name>
    <dbReference type="NCBI Taxonomy" id="1392775"/>
    <lineage>
        <taxon>Bacteria</taxon>
        <taxon>Pseudomonadati</taxon>
        <taxon>Bacteroidota</taxon>
        <taxon>Flavobacteriia</taxon>
        <taxon>Flavobacteriales</taxon>
        <taxon>Flavobacteriaceae</taxon>
        <taxon>Flavobacterium</taxon>
    </lineage>
</organism>
<dbReference type="Gene3D" id="3.90.870.10">
    <property type="entry name" value="DHBP synthase"/>
    <property type="match status" value="1"/>
</dbReference>
<evidence type="ECO:0000256" key="5">
    <source>
        <dbReference type="ARBA" id="ARBA00022490"/>
    </source>
</evidence>
<keyword evidence="5 13" id="KW-0963">Cytoplasm</keyword>
<comment type="catalytic activity">
    <reaction evidence="12 13">
        <text>L-threonine + hydrogencarbonate + ATP = L-threonylcarbamoyladenylate + diphosphate + H2O</text>
        <dbReference type="Rhea" id="RHEA:36407"/>
        <dbReference type="ChEBI" id="CHEBI:15377"/>
        <dbReference type="ChEBI" id="CHEBI:17544"/>
        <dbReference type="ChEBI" id="CHEBI:30616"/>
        <dbReference type="ChEBI" id="CHEBI:33019"/>
        <dbReference type="ChEBI" id="CHEBI:57926"/>
        <dbReference type="ChEBI" id="CHEBI:73682"/>
        <dbReference type="EC" id="2.7.7.87"/>
    </reaction>
</comment>
<dbReference type="InterPro" id="IPR005145">
    <property type="entry name" value="Sua5_C"/>
</dbReference>
<keyword evidence="7 13" id="KW-0819">tRNA processing</keyword>
<dbReference type="PIRSF" id="PIRSF004930">
    <property type="entry name" value="Tln_factor_SUA5"/>
    <property type="match status" value="1"/>
</dbReference>
<evidence type="ECO:0000256" key="12">
    <source>
        <dbReference type="ARBA" id="ARBA00048366"/>
    </source>
</evidence>
<name>A0ABV5GA80_9FLAO</name>
<evidence type="ECO:0000256" key="2">
    <source>
        <dbReference type="ARBA" id="ARBA00007663"/>
    </source>
</evidence>
<dbReference type="EC" id="2.7.7.87" evidence="3 13"/>
<dbReference type="NCBIfam" id="TIGR00057">
    <property type="entry name" value="L-threonylcarbamoyladenylate synthase"/>
    <property type="match status" value="1"/>
</dbReference>
<comment type="function">
    <text evidence="13">Required for the formation of a threonylcarbamoyl group on adenosine at position 37 (t(6)A37) in tRNAs that read codons beginning with adenine.</text>
</comment>
<evidence type="ECO:0000256" key="6">
    <source>
        <dbReference type="ARBA" id="ARBA00022679"/>
    </source>
</evidence>
<evidence type="ECO:0000256" key="4">
    <source>
        <dbReference type="ARBA" id="ARBA00015492"/>
    </source>
</evidence>
<dbReference type="PANTHER" id="PTHR17490:SF16">
    <property type="entry name" value="THREONYLCARBAMOYL-AMP SYNTHASE"/>
    <property type="match status" value="1"/>
</dbReference>
<dbReference type="RefSeq" id="WP_290285457.1">
    <property type="nucleotide sequence ID" value="NZ_JAUFQN010000019.1"/>
</dbReference>
<dbReference type="InterPro" id="IPR050156">
    <property type="entry name" value="TC-AMP_synthase_SUA5"/>
</dbReference>
<keyword evidence="6 13" id="KW-0808">Transferase</keyword>
<protein>
    <recommendedName>
        <fullName evidence="4 13">Threonylcarbamoyl-AMP synthase</fullName>
        <shortName evidence="13">TC-AMP synthase</shortName>
        <ecNumber evidence="3 13">2.7.7.87</ecNumber>
    </recommendedName>
    <alternativeName>
        <fullName evidence="11 13">L-threonylcarbamoyladenylate synthase</fullName>
    </alternativeName>
</protein>
<accession>A0ABV5GA80</accession>
<feature type="domain" description="YrdC-like" evidence="14">
    <location>
        <begin position="2"/>
        <end position="188"/>
    </location>
</feature>
<keyword evidence="16" id="KW-1185">Reference proteome</keyword>
<dbReference type="SUPFAM" id="SSF55821">
    <property type="entry name" value="YrdC/RibB"/>
    <property type="match status" value="1"/>
</dbReference>
<dbReference type="EMBL" id="JBHMFB010000001">
    <property type="protein sequence ID" value="MFB9088021.1"/>
    <property type="molecule type" value="Genomic_DNA"/>
</dbReference>